<gene>
    <name evidence="2" type="ORF">Tci_889043</name>
</gene>
<dbReference type="AlphaFoldDB" id="A0A699UBE8"/>
<feature type="non-terminal residue" evidence="2">
    <location>
        <position position="63"/>
    </location>
</feature>
<evidence type="ECO:0000313" key="2">
    <source>
        <dbReference type="EMBL" id="GFD17074.1"/>
    </source>
</evidence>
<reference evidence="2" key="1">
    <citation type="journal article" date="2019" name="Sci. Rep.">
        <title>Draft genome of Tanacetum cinerariifolium, the natural source of mosquito coil.</title>
        <authorList>
            <person name="Yamashiro T."/>
            <person name="Shiraishi A."/>
            <person name="Satake H."/>
            <person name="Nakayama K."/>
        </authorList>
    </citation>
    <scope>NUCLEOTIDE SEQUENCE</scope>
</reference>
<accession>A0A699UBE8</accession>
<proteinExistence type="predicted"/>
<protein>
    <submittedName>
        <fullName evidence="2">Uncharacterized protein</fullName>
    </submittedName>
</protein>
<evidence type="ECO:0000256" key="1">
    <source>
        <dbReference type="SAM" id="MobiDB-lite"/>
    </source>
</evidence>
<feature type="non-terminal residue" evidence="2">
    <location>
        <position position="1"/>
    </location>
</feature>
<organism evidence="2">
    <name type="scientific">Tanacetum cinerariifolium</name>
    <name type="common">Dalmatian daisy</name>
    <name type="synonym">Chrysanthemum cinerariifolium</name>
    <dbReference type="NCBI Taxonomy" id="118510"/>
    <lineage>
        <taxon>Eukaryota</taxon>
        <taxon>Viridiplantae</taxon>
        <taxon>Streptophyta</taxon>
        <taxon>Embryophyta</taxon>
        <taxon>Tracheophyta</taxon>
        <taxon>Spermatophyta</taxon>
        <taxon>Magnoliopsida</taxon>
        <taxon>eudicotyledons</taxon>
        <taxon>Gunneridae</taxon>
        <taxon>Pentapetalae</taxon>
        <taxon>asterids</taxon>
        <taxon>campanulids</taxon>
        <taxon>Asterales</taxon>
        <taxon>Asteraceae</taxon>
        <taxon>Asteroideae</taxon>
        <taxon>Anthemideae</taxon>
        <taxon>Anthemidinae</taxon>
        <taxon>Tanacetum</taxon>
    </lineage>
</organism>
<feature type="region of interest" description="Disordered" evidence="1">
    <location>
        <begin position="34"/>
        <end position="63"/>
    </location>
</feature>
<feature type="compositionally biased region" description="Low complexity" evidence="1">
    <location>
        <begin position="36"/>
        <end position="55"/>
    </location>
</feature>
<name>A0A699UBE8_TANCI</name>
<dbReference type="EMBL" id="BKCJ011297652">
    <property type="protein sequence ID" value="GFD17074.1"/>
    <property type="molecule type" value="Genomic_DNA"/>
</dbReference>
<comment type="caution">
    <text evidence="2">The sequence shown here is derived from an EMBL/GenBank/DDBJ whole genome shotgun (WGS) entry which is preliminary data.</text>
</comment>
<sequence>QDDDSDSEYDEQVIVVPSFPSNSFAAEADIRKNGISAGSDSAGSMPAGSSSASGFPAGGVPAG</sequence>